<keyword evidence="11" id="KW-1185">Reference proteome</keyword>
<accession>A0AAE0INV6</accession>
<protein>
    <recommendedName>
        <fullName evidence="3">ubiquitinyl hydrolase 1</fullName>
        <ecNumber evidence="3">3.4.19.12</ecNumber>
    </recommendedName>
</protein>
<evidence type="ECO:0000313" key="11">
    <source>
        <dbReference type="Proteomes" id="UP001286456"/>
    </source>
</evidence>
<feature type="compositionally biased region" description="Basic and acidic residues" evidence="8">
    <location>
        <begin position="574"/>
        <end position="584"/>
    </location>
</feature>
<dbReference type="PANTHER" id="PTHR24006">
    <property type="entry name" value="UBIQUITIN CARBOXYL-TERMINAL HYDROLASE"/>
    <property type="match status" value="1"/>
</dbReference>
<comment type="similarity">
    <text evidence="2">Belongs to the peptidase C19 family.</text>
</comment>
<evidence type="ECO:0000256" key="8">
    <source>
        <dbReference type="SAM" id="MobiDB-lite"/>
    </source>
</evidence>
<dbReference type="InterPro" id="IPR001394">
    <property type="entry name" value="Peptidase_C19_UCH"/>
</dbReference>
<keyword evidence="7" id="KW-0788">Thiol protease</keyword>
<name>A0AAE0INV6_9PEZI</name>
<dbReference type="PROSITE" id="PS00973">
    <property type="entry name" value="USP_2"/>
    <property type="match status" value="1"/>
</dbReference>
<comment type="catalytic activity">
    <reaction evidence="1">
        <text>Thiol-dependent hydrolysis of ester, thioester, amide, peptide and isopeptide bonds formed by the C-terminal Gly of ubiquitin (a 76-residue protein attached to proteins as an intracellular targeting signal).</text>
        <dbReference type="EC" id="3.4.19.12"/>
    </reaction>
</comment>
<evidence type="ECO:0000256" key="2">
    <source>
        <dbReference type="ARBA" id="ARBA00009085"/>
    </source>
</evidence>
<feature type="region of interest" description="Disordered" evidence="8">
    <location>
        <begin position="265"/>
        <end position="296"/>
    </location>
</feature>
<evidence type="ECO:0000313" key="10">
    <source>
        <dbReference type="EMBL" id="KAK3328433.1"/>
    </source>
</evidence>
<dbReference type="EC" id="3.4.19.12" evidence="3"/>
<dbReference type="InterPro" id="IPR028889">
    <property type="entry name" value="USP"/>
</dbReference>
<feature type="compositionally biased region" description="Basic and acidic residues" evidence="8">
    <location>
        <begin position="602"/>
        <end position="618"/>
    </location>
</feature>
<dbReference type="EMBL" id="JAUEPO010000003">
    <property type="protein sequence ID" value="KAK3328433.1"/>
    <property type="molecule type" value="Genomic_DNA"/>
</dbReference>
<gene>
    <name evidence="10" type="ORF">B0T19DRAFT_190593</name>
</gene>
<dbReference type="Pfam" id="PF00443">
    <property type="entry name" value="UCH"/>
    <property type="match status" value="1"/>
</dbReference>
<evidence type="ECO:0000256" key="7">
    <source>
        <dbReference type="ARBA" id="ARBA00022807"/>
    </source>
</evidence>
<keyword evidence="5" id="KW-0833">Ubl conjugation pathway</keyword>
<feature type="compositionally biased region" description="Basic and acidic residues" evidence="8">
    <location>
        <begin position="274"/>
        <end position="288"/>
    </location>
</feature>
<reference evidence="10" key="2">
    <citation type="submission" date="2023-06" db="EMBL/GenBank/DDBJ databases">
        <authorList>
            <consortium name="Lawrence Berkeley National Laboratory"/>
            <person name="Haridas S."/>
            <person name="Hensen N."/>
            <person name="Bonometti L."/>
            <person name="Westerberg I."/>
            <person name="Brannstrom I.O."/>
            <person name="Guillou S."/>
            <person name="Cros-Aarteil S."/>
            <person name="Calhoun S."/>
            <person name="Kuo A."/>
            <person name="Mondo S."/>
            <person name="Pangilinan J."/>
            <person name="Riley R."/>
            <person name="Labutti K."/>
            <person name="Andreopoulos B."/>
            <person name="Lipzen A."/>
            <person name="Chen C."/>
            <person name="Yanf M."/>
            <person name="Daum C."/>
            <person name="Ng V."/>
            <person name="Clum A."/>
            <person name="Steindorff A."/>
            <person name="Ohm R."/>
            <person name="Martin F."/>
            <person name="Silar P."/>
            <person name="Natvig D."/>
            <person name="Lalanne C."/>
            <person name="Gautier V."/>
            <person name="Ament-Velasquez S.L."/>
            <person name="Kruys A."/>
            <person name="Hutchinson M.I."/>
            <person name="Powell A.J."/>
            <person name="Barry K."/>
            <person name="Miller A.N."/>
            <person name="Grigoriev I.V."/>
            <person name="Debuchy R."/>
            <person name="Gladieux P."/>
            <person name="Thoren M.H."/>
            <person name="Johannesson H."/>
        </authorList>
    </citation>
    <scope>NUCLEOTIDE SEQUENCE</scope>
    <source>
        <strain evidence="10">SMH4131-1</strain>
    </source>
</reference>
<feature type="domain" description="USP" evidence="9">
    <location>
        <begin position="161"/>
        <end position="651"/>
    </location>
</feature>
<dbReference type="GO" id="GO:0005634">
    <property type="term" value="C:nucleus"/>
    <property type="evidence" value="ECO:0007669"/>
    <property type="project" value="TreeGrafter"/>
</dbReference>
<dbReference type="PROSITE" id="PS50235">
    <property type="entry name" value="USP_3"/>
    <property type="match status" value="1"/>
</dbReference>
<evidence type="ECO:0000256" key="5">
    <source>
        <dbReference type="ARBA" id="ARBA00022786"/>
    </source>
</evidence>
<feature type="region of interest" description="Disordered" evidence="8">
    <location>
        <begin position="498"/>
        <end position="521"/>
    </location>
</feature>
<evidence type="ECO:0000256" key="4">
    <source>
        <dbReference type="ARBA" id="ARBA00022670"/>
    </source>
</evidence>
<dbReference type="SUPFAM" id="SSF54001">
    <property type="entry name" value="Cysteine proteinases"/>
    <property type="match status" value="1"/>
</dbReference>
<dbReference type="GO" id="GO:0016579">
    <property type="term" value="P:protein deubiquitination"/>
    <property type="evidence" value="ECO:0007669"/>
    <property type="project" value="InterPro"/>
</dbReference>
<organism evidence="10 11">
    <name type="scientific">Cercophora scortea</name>
    <dbReference type="NCBI Taxonomy" id="314031"/>
    <lineage>
        <taxon>Eukaryota</taxon>
        <taxon>Fungi</taxon>
        <taxon>Dikarya</taxon>
        <taxon>Ascomycota</taxon>
        <taxon>Pezizomycotina</taxon>
        <taxon>Sordariomycetes</taxon>
        <taxon>Sordariomycetidae</taxon>
        <taxon>Sordariales</taxon>
        <taxon>Lasiosphaeriaceae</taxon>
        <taxon>Cercophora</taxon>
    </lineage>
</organism>
<dbReference type="InterPro" id="IPR038765">
    <property type="entry name" value="Papain-like_cys_pep_sf"/>
</dbReference>
<dbReference type="GO" id="GO:0004843">
    <property type="term" value="F:cysteine-type deubiquitinase activity"/>
    <property type="evidence" value="ECO:0007669"/>
    <property type="project" value="UniProtKB-EC"/>
</dbReference>
<dbReference type="GO" id="GO:0005829">
    <property type="term" value="C:cytosol"/>
    <property type="evidence" value="ECO:0007669"/>
    <property type="project" value="TreeGrafter"/>
</dbReference>
<evidence type="ECO:0000256" key="1">
    <source>
        <dbReference type="ARBA" id="ARBA00000707"/>
    </source>
</evidence>
<dbReference type="Gene3D" id="3.90.70.10">
    <property type="entry name" value="Cysteine proteinases"/>
    <property type="match status" value="1"/>
</dbReference>
<dbReference type="Proteomes" id="UP001286456">
    <property type="component" value="Unassembled WGS sequence"/>
</dbReference>
<dbReference type="GO" id="GO:0006508">
    <property type="term" value="P:proteolysis"/>
    <property type="evidence" value="ECO:0007669"/>
    <property type="project" value="UniProtKB-KW"/>
</dbReference>
<dbReference type="InterPro" id="IPR050164">
    <property type="entry name" value="Peptidase_C19"/>
</dbReference>
<evidence type="ECO:0000256" key="6">
    <source>
        <dbReference type="ARBA" id="ARBA00022801"/>
    </source>
</evidence>
<sequence length="673" mass="74927">MMNSDIKRIQRQFDSYNQYHHPNAQHLPSSYYSPDRLWERISDPATLVPALLFALALVYQAASQRAPLPPLHSLLWHCLVAIIPARLLYAVDRWLNPPLFPLPMLAPQSRTHAAKSDVLRRMLGLDKPGSLMMSVSTAGRRSMSSISNAAMGLKPVADRPPGLGNYDNSCYQNSILQSLSALKTFPTYLSGIAAEGNRDRPTARTADALLDLIAQLNDPSNNGTTLWTPGILKNMSTWQQQDAQEYFSKLLEEIDKEIAKGVRAPQRLPSFENDSAKDDTSSSQHSDDSGYQSLVSTHPKAGAEARVVQNPLEGLIAQRVACVACGYCEGLSMIPFNCITLNLGVNQAQHDVFERLDHYTRVESIQGVQCSRCSLLRVQKLINALIRKSRELGKPEAELASFLNRLAAIDEALEDEAFDDESLATKCKITPQQRVNSTKTKQTVIARAPQSLVVHMNRSVFDENTGHMFKNLAAVRFPMELDLGPWCLGSASGRVNNGASKADNGNAVAEDEQHDSQDQEQWLVDPRSSMVAAALEPSSIKGPLYELRAVITHYGRHENGHYVCYRKHFENPFQGKDDRLDTEKPPPQLASEDPASEMPEPAEEKPALSEKPTTDERPSQWWRLSDQDVTKVDEEIVLAQGGVFMLFYDCIQPHSVPSSEMDEGETKRLKRVM</sequence>
<feature type="region of interest" description="Disordered" evidence="8">
    <location>
        <begin position="574"/>
        <end position="622"/>
    </location>
</feature>
<proteinExistence type="inferred from homology"/>
<keyword evidence="6" id="KW-0378">Hydrolase</keyword>
<dbReference type="PANTHER" id="PTHR24006:SF888">
    <property type="entry name" value="UBIQUITIN CARBOXYL-TERMINAL HYDROLASE 30"/>
    <property type="match status" value="1"/>
</dbReference>
<evidence type="ECO:0000259" key="9">
    <source>
        <dbReference type="PROSITE" id="PS50235"/>
    </source>
</evidence>
<keyword evidence="4" id="KW-0645">Protease</keyword>
<comment type="caution">
    <text evidence="10">The sequence shown here is derived from an EMBL/GenBank/DDBJ whole genome shotgun (WGS) entry which is preliminary data.</text>
</comment>
<evidence type="ECO:0000256" key="3">
    <source>
        <dbReference type="ARBA" id="ARBA00012759"/>
    </source>
</evidence>
<dbReference type="AlphaFoldDB" id="A0AAE0INV6"/>
<dbReference type="CDD" id="cd02662">
    <property type="entry name" value="Peptidase_C19F"/>
    <property type="match status" value="1"/>
</dbReference>
<reference evidence="10" key="1">
    <citation type="journal article" date="2023" name="Mol. Phylogenet. Evol.">
        <title>Genome-scale phylogeny and comparative genomics of the fungal order Sordariales.</title>
        <authorList>
            <person name="Hensen N."/>
            <person name="Bonometti L."/>
            <person name="Westerberg I."/>
            <person name="Brannstrom I.O."/>
            <person name="Guillou S."/>
            <person name="Cros-Aarteil S."/>
            <person name="Calhoun S."/>
            <person name="Haridas S."/>
            <person name="Kuo A."/>
            <person name="Mondo S."/>
            <person name="Pangilinan J."/>
            <person name="Riley R."/>
            <person name="LaButti K."/>
            <person name="Andreopoulos B."/>
            <person name="Lipzen A."/>
            <person name="Chen C."/>
            <person name="Yan M."/>
            <person name="Daum C."/>
            <person name="Ng V."/>
            <person name="Clum A."/>
            <person name="Steindorff A."/>
            <person name="Ohm R.A."/>
            <person name="Martin F."/>
            <person name="Silar P."/>
            <person name="Natvig D.O."/>
            <person name="Lalanne C."/>
            <person name="Gautier V."/>
            <person name="Ament-Velasquez S.L."/>
            <person name="Kruys A."/>
            <person name="Hutchinson M.I."/>
            <person name="Powell A.J."/>
            <person name="Barry K."/>
            <person name="Miller A.N."/>
            <person name="Grigoriev I.V."/>
            <person name="Debuchy R."/>
            <person name="Gladieux P."/>
            <person name="Hiltunen Thoren M."/>
            <person name="Johannesson H."/>
        </authorList>
    </citation>
    <scope>NUCLEOTIDE SEQUENCE</scope>
    <source>
        <strain evidence="10">SMH4131-1</strain>
    </source>
</reference>
<dbReference type="InterPro" id="IPR018200">
    <property type="entry name" value="USP_CS"/>
</dbReference>